<evidence type="ECO:0000313" key="3">
    <source>
        <dbReference type="EMBL" id="VFT96313.1"/>
    </source>
</evidence>
<name>A0A485LDH6_9STRA</name>
<dbReference type="Proteomes" id="UP000332933">
    <property type="component" value="Unassembled WGS sequence"/>
</dbReference>
<dbReference type="OrthoDB" id="504170at2759"/>
<evidence type="ECO:0000313" key="2">
    <source>
        <dbReference type="EMBL" id="KAF0688825.1"/>
    </source>
</evidence>
<dbReference type="SMART" id="SM00060">
    <property type="entry name" value="FN3"/>
    <property type="match status" value="1"/>
</dbReference>
<evidence type="ECO:0000259" key="1">
    <source>
        <dbReference type="SMART" id="SM00060"/>
    </source>
</evidence>
<dbReference type="CDD" id="cd00063">
    <property type="entry name" value="FN3"/>
    <property type="match status" value="1"/>
</dbReference>
<organism evidence="3 4">
    <name type="scientific">Aphanomyces stellatus</name>
    <dbReference type="NCBI Taxonomy" id="120398"/>
    <lineage>
        <taxon>Eukaryota</taxon>
        <taxon>Sar</taxon>
        <taxon>Stramenopiles</taxon>
        <taxon>Oomycota</taxon>
        <taxon>Saprolegniomycetes</taxon>
        <taxon>Saprolegniales</taxon>
        <taxon>Verrucalvaceae</taxon>
        <taxon>Aphanomyces</taxon>
    </lineage>
</organism>
<accession>A0A485LDH6</accession>
<feature type="domain" description="Fibronectin type-III" evidence="1">
    <location>
        <begin position="4"/>
        <end position="117"/>
    </location>
</feature>
<dbReference type="EMBL" id="CAADRA010006672">
    <property type="protein sequence ID" value="VFT96313.1"/>
    <property type="molecule type" value="Genomic_DNA"/>
</dbReference>
<evidence type="ECO:0000313" key="4">
    <source>
        <dbReference type="Proteomes" id="UP000332933"/>
    </source>
</evidence>
<dbReference type="SUPFAM" id="SSF49265">
    <property type="entry name" value="Fibronectin type III"/>
    <property type="match status" value="1"/>
</dbReference>
<dbReference type="AlphaFoldDB" id="A0A485LDH6"/>
<proteinExistence type="predicted"/>
<dbReference type="InterPro" id="IPR003961">
    <property type="entry name" value="FN3_dom"/>
</dbReference>
<dbReference type="EMBL" id="VJMH01006650">
    <property type="protein sequence ID" value="KAF0688825.1"/>
    <property type="molecule type" value="Genomic_DNA"/>
</dbReference>
<reference evidence="2" key="2">
    <citation type="submission" date="2019-06" db="EMBL/GenBank/DDBJ databases">
        <title>Genomics analysis of Aphanomyces spp. identifies a new class of oomycete effector associated with host adaptation.</title>
        <authorList>
            <person name="Gaulin E."/>
        </authorList>
    </citation>
    <scope>NUCLEOTIDE SEQUENCE</scope>
    <source>
        <strain evidence="2">CBS 578.67</strain>
    </source>
</reference>
<reference evidence="3 4" key="1">
    <citation type="submission" date="2019-03" db="EMBL/GenBank/DDBJ databases">
        <authorList>
            <person name="Gaulin E."/>
            <person name="Dumas B."/>
        </authorList>
    </citation>
    <scope>NUCLEOTIDE SEQUENCE [LARGE SCALE GENOMIC DNA]</scope>
    <source>
        <strain evidence="3">CBS 568.67</strain>
    </source>
</reference>
<keyword evidence="4" id="KW-1185">Reference proteome</keyword>
<dbReference type="InterPro" id="IPR013783">
    <property type="entry name" value="Ig-like_fold"/>
</dbReference>
<dbReference type="InterPro" id="IPR036116">
    <property type="entry name" value="FN3_sf"/>
</dbReference>
<sequence>MQPPGKPVSFTATAVTTPAKGINLVWQVPYIPAHGITCFGSLAVPTACPNILGVSAAFGGSALNYYTVEWWTTSAFPGTNTKTTQGNTITLLAADGLVGGTTYFFRVQALNLNNFVSAFCQRGDNSPYLCPDNLLLPSGAYSTGAYVTATMPP</sequence>
<dbReference type="Gene3D" id="2.60.40.10">
    <property type="entry name" value="Immunoglobulins"/>
    <property type="match status" value="1"/>
</dbReference>
<gene>
    <name evidence="3" type="primary">Aste57867_19612</name>
    <name evidence="2" type="ORF">As57867_019548</name>
    <name evidence="3" type="ORF">ASTE57867_19612</name>
</gene>
<protein>
    <submittedName>
        <fullName evidence="3">Aste57867_19612 protein</fullName>
    </submittedName>
</protein>